<organism evidence="4 5">
    <name type="scientific">Tritrichomonas musculus</name>
    <dbReference type="NCBI Taxonomy" id="1915356"/>
    <lineage>
        <taxon>Eukaryota</taxon>
        <taxon>Metamonada</taxon>
        <taxon>Parabasalia</taxon>
        <taxon>Tritrichomonadida</taxon>
        <taxon>Tritrichomonadidae</taxon>
        <taxon>Tritrichomonas</taxon>
    </lineage>
</organism>
<dbReference type="Proteomes" id="UP001470230">
    <property type="component" value="Unassembled WGS sequence"/>
</dbReference>
<accession>A0ABR2JPC6</accession>
<dbReference type="InterPro" id="IPR002110">
    <property type="entry name" value="Ankyrin_rpt"/>
</dbReference>
<evidence type="ECO:0000313" key="5">
    <source>
        <dbReference type="Proteomes" id="UP001470230"/>
    </source>
</evidence>
<dbReference type="PANTHER" id="PTHR24198:SF165">
    <property type="entry name" value="ANKYRIN REPEAT-CONTAINING PROTEIN-RELATED"/>
    <property type="match status" value="1"/>
</dbReference>
<dbReference type="Pfam" id="PF00023">
    <property type="entry name" value="Ank"/>
    <property type="match status" value="1"/>
</dbReference>
<proteinExistence type="predicted"/>
<feature type="repeat" description="ANK" evidence="3">
    <location>
        <begin position="777"/>
        <end position="810"/>
    </location>
</feature>
<reference evidence="4 5" key="1">
    <citation type="submission" date="2024-04" db="EMBL/GenBank/DDBJ databases">
        <title>Tritrichomonas musculus Genome.</title>
        <authorList>
            <person name="Alves-Ferreira E."/>
            <person name="Grigg M."/>
            <person name="Lorenzi H."/>
            <person name="Galac M."/>
        </authorList>
    </citation>
    <scope>NUCLEOTIDE SEQUENCE [LARGE SCALE GENOMIC DNA]</scope>
    <source>
        <strain evidence="4 5">EAF2021</strain>
    </source>
</reference>
<evidence type="ECO:0000256" key="2">
    <source>
        <dbReference type="ARBA" id="ARBA00023043"/>
    </source>
</evidence>
<dbReference type="PROSITE" id="PS50297">
    <property type="entry name" value="ANK_REP_REGION"/>
    <property type="match status" value="3"/>
</dbReference>
<dbReference type="EMBL" id="JAPFFF010000010">
    <property type="protein sequence ID" value="KAK8880453.1"/>
    <property type="molecule type" value="Genomic_DNA"/>
</dbReference>
<dbReference type="Gene3D" id="1.25.40.20">
    <property type="entry name" value="Ankyrin repeat-containing domain"/>
    <property type="match status" value="3"/>
</dbReference>
<feature type="repeat" description="ANK" evidence="3">
    <location>
        <begin position="405"/>
        <end position="427"/>
    </location>
</feature>
<protein>
    <recommendedName>
        <fullName evidence="6">DUF3447 domain-containing protein</fullName>
    </recommendedName>
</protein>
<evidence type="ECO:0008006" key="6">
    <source>
        <dbReference type="Google" id="ProtNLM"/>
    </source>
</evidence>
<dbReference type="SMART" id="SM00248">
    <property type="entry name" value="ANK"/>
    <property type="match status" value="9"/>
</dbReference>
<evidence type="ECO:0000256" key="1">
    <source>
        <dbReference type="ARBA" id="ARBA00022737"/>
    </source>
</evidence>
<keyword evidence="2 3" id="KW-0040">ANK repeat</keyword>
<dbReference type="SUPFAM" id="SSF48403">
    <property type="entry name" value="Ankyrin repeat"/>
    <property type="match status" value="2"/>
</dbReference>
<dbReference type="PROSITE" id="PS50088">
    <property type="entry name" value="ANK_REPEAT"/>
    <property type="match status" value="3"/>
</dbReference>
<dbReference type="Pfam" id="PF12796">
    <property type="entry name" value="Ank_2"/>
    <property type="match status" value="3"/>
</dbReference>
<evidence type="ECO:0000256" key="3">
    <source>
        <dbReference type="PROSITE-ProRule" id="PRU00023"/>
    </source>
</evidence>
<gene>
    <name evidence="4" type="ORF">M9Y10_003127</name>
</gene>
<keyword evidence="1" id="KW-0677">Repeat</keyword>
<keyword evidence="5" id="KW-1185">Reference proteome</keyword>
<dbReference type="InterPro" id="IPR036770">
    <property type="entry name" value="Ankyrin_rpt-contain_sf"/>
</dbReference>
<evidence type="ECO:0000313" key="4">
    <source>
        <dbReference type="EMBL" id="KAK8880453.1"/>
    </source>
</evidence>
<sequence>MSIHEYFIHLKEVNDKIIDFVDNEDIGDDDFQELIKDIKGHKLPDNHANFKSLLYLILNIANNHHRRINFFDKIFQILRYFQHEIKEYFSNDAIFLIFESNKRILLFLIEEKMMTINEGIVYKLRSPKYKKAKYPQYFFPEIQNYSHVFKRRKVQPLPEKLDLSPKNEEEPEDLGWIDDMSIKLPENFDHNRKIGENDQYICQLIQRDSIDEFVSYINQQCIPLDFEIENSIYETNSFLIKKGKHSLIEYAFFYGSESIFNFLKMSGVELTPLLWIYSIHSQNASMFHVLESQKVDFPSKSNYYLLKECIKCHHNNFYNYILENFQSGDDQNELKILLKSLKYYNFAYIEDKQIGIALYKDLIRFDYFPIVDILLKNEDIDINQLYECQHYVRVNWHGMRIDGYDRETALYIAALAGRIEIVKLLLSYESIDINKYSYIYNHDESMKISATPLHCAINNGNLEIVKILLDDKRIDAHIYLTNNKSWPERTPFWLAVSNENLAMTKLLLTYNKVDPNYSNHCSNPLPLLLAVDSENIEMIKLLLNCGKIDLFETVTCSRWNLFKWKIITEETALFLAILRNNLEIVNLLLACKRYDVNVPVRRYNEELVQELSILDIAIEKKNLGIIKSLISSGRIDINLLSKSFDDRDKGKQQNEEEYEETYSSLEYNRAPLTYSIERNNLFIVKLFLESPEIDVNNVSTVIITKILEKDEYKEVKKLTEIESTPLTAAIKVGNAEIVRLLLLNKNIDVNFIVKTYHDTTIREYEYYDTEKKSHGVEDQTPLHMAVKSGNLKIISLLLQHKNIDPNIEDEKKKRPIDYAKNDKIRELFKH</sequence>
<comment type="caution">
    <text evidence="4">The sequence shown here is derived from an EMBL/GenBank/DDBJ whole genome shotgun (WGS) entry which is preliminary data.</text>
</comment>
<dbReference type="PANTHER" id="PTHR24198">
    <property type="entry name" value="ANKYRIN REPEAT AND PROTEIN KINASE DOMAIN-CONTAINING PROTEIN"/>
    <property type="match status" value="1"/>
</dbReference>
<feature type="repeat" description="ANK" evidence="3">
    <location>
        <begin position="448"/>
        <end position="470"/>
    </location>
</feature>
<name>A0ABR2JPC6_9EUKA</name>